<reference evidence="1 2" key="1">
    <citation type="submission" date="2016-09" db="EMBL/GenBank/DDBJ databases">
        <title>The draft genome of Dichanthelium oligosanthes: A C3 panicoid grass species.</title>
        <authorList>
            <person name="Studer A.J."/>
            <person name="Schnable J.C."/>
            <person name="Brutnell T.P."/>
        </authorList>
    </citation>
    <scope>NUCLEOTIDE SEQUENCE [LARGE SCALE GENOMIC DNA]</scope>
    <source>
        <strain evidence="2">cv. Kellogg 1175</strain>
        <tissue evidence="1">Leaf</tissue>
    </source>
</reference>
<sequence length="103" mass="11227">MSISAGAGAAMSADLDCLLLNIHAYPGERKDATTARSTTSKHQKIEVSLCPARPPLPSDVFVHSPELRFTVLPRVVRAVEDMLLIRVDIGCRPDYVSSPDYCD</sequence>
<keyword evidence="2" id="KW-1185">Reference proteome</keyword>
<proteinExistence type="predicted"/>
<name>A0A1E5UZJ8_9POAL</name>
<comment type="caution">
    <text evidence="1">The sequence shown here is derived from an EMBL/GenBank/DDBJ whole genome shotgun (WGS) entry which is preliminary data.</text>
</comment>
<gene>
    <name evidence="1" type="ORF">BAE44_0020723</name>
</gene>
<protein>
    <submittedName>
        <fullName evidence="1">Uncharacterized protein</fullName>
    </submittedName>
</protein>
<evidence type="ECO:0000313" key="1">
    <source>
        <dbReference type="EMBL" id="OEL18258.1"/>
    </source>
</evidence>
<dbReference type="EMBL" id="LWDX02057173">
    <property type="protein sequence ID" value="OEL18258.1"/>
    <property type="molecule type" value="Genomic_DNA"/>
</dbReference>
<dbReference type="AlphaFoldDB" id="A0A1E5UZJ8"/>
<organism evidence="1 2">
    <name type="scientific">Dichanthelium oligosanthes</name>
    <dbReference type="NCBI Taxonomy" id="888268"/>
    <lineage>
        <taxon>Eukaryota</taxon>
        <taxon>Viridiplantae</taxon>
        <taxon>Streptophyta</taxon>
        <taxon>Embryophyta</taxon>
        <taxon>Tracheophyta</taxon>
        <taxon>Spermatophyta</taxon>
        <taxon>Magnoliopsida</taxon>
        <taxon>Liliopsida</taxon>
        <taxon>Poales</taxon>
        <taxon>Poaceae</taxon>
        <taxon>PACMAD clade</taxon>
        <taxon>Panicoideae</taxon>
        <taxon>Panicodae</taxon>
        <taxon>Paniceae</taxon>
        <taxon>Dichantheliinae</taxon>
        <taxon>Dichanthelium</taxon>
    </lineage>
</organism>
<accession>A0A1E5UZJ8</accession>
<dbReference type="PANTHER" id="PTHR33074">
    <property type="entry name" value="EXPRESSED PROTEIN-RELATED"/>
    <property type="match status" value="1"/>
</dbReference>
<evidence type="ECO:0000313" key="2">
    <source>
        <dbReference type="Proteomes" id="UP000095767"/>
    </source>
</evidence>
<dbReference type="Proteomes" id="UP000095767">
    <property type="component" value="Unassembled WGS sequence"/>
</dbReference>